<evidence type="ECO:0008006" key="5">
    <source>
        <dbReference type="Google" id="ProtNLM"/>
    </source>
</evidence>
<reference evidence="3 4" key="1">
    <citation type="submission" date="2024-11" db="EMBL/GenBank/DDBJ databases">
        <title>Chromosome-level genome assembly of the freshwater bivalve Anodonta woodiana.</title>
        <authorList>
            <person name="Chen X."/>
        </authorList>
    </citation>
    <scope>NUCLEOTIDE SEQUENCE [LARGE SCALE GENOMIC DNA]</scope>
    <source>
        <strain evidence="3">MN2024</strain>
        <tissue evidence="3">Gills</tissue>
    </source>
</reference>
<accession>A0ABD3T5W6</accession>
<dbReference type="PANTHER" id="PTHR12736:SF21">
    <property type="entry name" value="LANC-LIKE PROTEIN 2"/>
    <property type="match status" value="1"/>
</dbReference>
<name>A0ABD3T5W6_SINWO</name>
<evidence type="ECO:0000313" key="3">
    <source>
        <dbReference type="EMBL" id="KAL3832319.1"/>
    </source>
</evidence>
<dbReference type="PRINTS" id="PR01950">
    <property type="entry name" value="LANCSUPER"/>
</dbReference>
<dbReference type="EMBL" id="JBJQND010000019">
    <property type="protein sequence ID" value="KAL3832319.1"/>
    <property type="molecule type" value="Genomic_DNA"/>
</dbReference>
<dbReference type="AlphaFoldDB" id="A0ABD3T5W6"/>
<feature type="binding site" evidence="2">
    <location>
        <position position="368"/>
    </location>
    <ligand>
        <name>Zn(2+)</name>
        <dbReference type="ChEBI" id="CHEBI:29105"/>
    </ligand>
</feature>
<evidence type="ECO:0000313" key="4">
    <source>
        <dbReference type="Proteomes" id="UP001634394"/>
    </source>
</evidence>
<dbReference type="CDD" id="cd04794">
    <property type="entry name" value="euk_LANCL"/>
    <property type="match status" value="1"/>
</dbReference>
<dbReference type="Pfam" id="PF05147">
    <property type="entry name" value="LANC_like"/>
    <property type="match status" value="1"/>
</dbReference>
<dbReference type="SUPFAM" id="SSF158745">
    <property type="entry name" value="LanC-like"/>
    <property type="match status" value="1"/>
</dbReference>
<keyword evidence="2" id="KW-0479">Metal-binding</keyword>
<dbReference type="PANTHER" id="PTHR12736">
    <property type="entry name" value="LANC-LIKE PROTEIN"/>
    <property type="match status" value="1"/>
</dbReference>
<comment type="similarity">
    <text evidence="1">Belongs to the LanC-like protein family.</text>
</comment>
<sequence length="433" mass="49014">MSFKLLRNYHVQEWLHSLKEFQQQWQHHCSMPTFNAFVSTRQFILNTAVYTEGRRQDQLDCEVFFCNLEESRASILKKNIDSLLQQLHVGLADTDPGDYSVYTGTSGIAALYLHLANKLGDGRGAQYLQTALTYIKHPLNHLNGKRYSFACGDAGPLALGAVIYSKLGQNDKTKDCINRLSAIHVTVCQNKSLPDEFLYGRVGYLFGLLFVQHHLGKDKIDNSLVARVSKEVLDSGRSLAQAERSQAPLMYMWHEKYYLGAAHGLAGIFYTLMQVSEPSIQSIIAELVRPCVDYMLTLQFPSGNCPSSLENVTSDKLVHWCHGAPGWIHTFVLAYKVFGDEVYLHAARRCADLIWKKGLLRKGYGICHGAAGNAYAFLVMFRITQDQKYLHRAWKFAEWCFNYGKHGCRTPDHPFSLFEGKHGGYDLFPCGFT</sequence>
<evidence type="ECO:0000256" key="2">
    <source>
        <dbReference type="PIRSR" id="PIRSR607822-1"/>
    </source>
</evidence>
<dbReference type="Proteomes" id="UP001634394">
    <property type="component" value="Unassembled WGS sequence"/>
</dbReference>
<feature type="binding site" evidence="2">
    <location>
        <position position="321"/>
    </location>
    <ligand>
        <name>Zn(2+)</name>
        <dbReference type="ChEBI" id="CHEBI:29105"/>
    </ligand>
</feature>
<comment type="caution">
    <text evidence="3">The sequence shown here is derived from an EMBL/GenBank/DDBJ whole genome shotgun (WGS) entry which is preliminary data.</text>
</comment>
<dbReference type="PRINTS" id="PR01951">
    <property type="entry name" value="LANCEUKARYTE"/>
</dbReference>
<gene>
    <name evidence="3" type="ORF">ACJMK2_023972</name>
</gene>
<dbReference type="InterPro" id="IPR012341">
    <property type="entry name" value="6hp_glycosidase-like_sf"/>
</dbReference>
<protein>
    <recommendedName>
        <fullName evidence="5">LanC-like protein 2</fullName>
    </recommendedName>
</protein>
<keyword evidence="2" id="KW-0862">Zinc</keyword>
<dbReference type="Gene3D" id="1.50.10.10">
    <property type="match status" value="1"/>
</dbReference>
<proteinExistence type="inferred from homology"/>
<keyword evidence="4" id="KW-1185">Reference proteome</keyword>
<evidence type="ECO:0000256" key="1">
    <source>
        <dbReference type="ARBA" id="ARBA00007179"/>
    </source>
</evidence>
<organism evidence="3 4">
    <name type="scientific">Sinanodonta woodiana</name>
    <name type="common">Chinese pond mussel</name>
    <name type="synonym">Anodonta woodiana</name>
    <dbReference type="NCBI Taxonomy" id="1069815"/>
    <lineage>
        <taxon>Eukaryota</taxon>
        <taxon>Metazoa</taxon>
        <taxon>Spiralia</taxon>
        <taxon>Lophotrochozoa</taxon>
        <taxon>Mollusca</taxon>
        <taxon>Bivalvia</taxon>
        <taxon>Autobranchia</taxon>
        <taxon>Heteroconchia</taxon>
        <taxon>Palaeoheterodonta</taxon>
        <taxon>Unionida</taxon>
        <taxon>Unionoidea</taxon>
        <taxon>Unionidae</taxon>
        <taxon>Unioninae</taxon>
        <taxon>Sinanodonta</taxon>
    </lineage>
</organism>
<dbReference type="SMART" id="SM01260">
    <property type="entry name" value="LANC_like"/>
    <property type="match status" value="1"/>
</dbReference>
<feature type="binding site" evidence="2">
    <location>
        <position position="367"/>
    </location>
    <ligand>
        <name>Zn(2+)</name>
        <dbReference type="ChEBI" id="CHEBI:29105"/>
    </ligand>
</feature>
<dbReference type="InterPro" id="IPR007822">
    <property type="entry name" value="LANC-like"/>
</dbReference>
<dbReference type="InterPro" id="IPR020464">
    <property type="entry name" value="LanC-like_prot_euk"/>
</dbReference>